<comment type="caution">
    <text evidence="4">The sequence shown here is derived from an EMBL/GenBank/DDBJ whole genome shotgun (WGS) entry which is preliminary data.</text>
</comment>
<gene>
    <name evidence="4" type="ORF">M6B38_163285</name>
</gene>
<accession>A0AAX6F026</accession>
<dbReference type="GO" id="GO:0005524">
    <property type="term" value="F:ATP binding"/>
    <property type="evidence" value="ECO:0007669"/>
    <property type="project" value="UniProtKB-KW"/>
</dbReference>
<dbReference type="PANTHER" id="PTHR27001">
    <property type="entry name" value="OS01G0253100 PROTEIN"/>
    <property type="match status" value="1"/>
</dbReference>
<dbReference type="GO" id="GO:0004672">
    <property type="term" value="F:protein kinase activity"/>
    <property type="evidence" value="ECO:0007669"/>
    <property type="project" value="InterPro"/>
</dbReference>
<dbReference type="InterPro" id="IPR011009">
    <property type="entry name" value="Kinase-like_dom_sf"/>
</dbReference>
<dbReference type="PROSITE" id="PS00109">
    <property type="entry name" value="PROTEIN_KINASE_TYR"/>
    <property type="match status" value="1"/>
</dbReference>
<reference evidence="4" key="1">
    <citation type="journal article" date="2023" name="GigaByte">
        <title>Genome assembly of the bearded iris, Iris pallida Lam.</title>
        <authorList>
            <person name="Bruccoleri R.E."/>
            <person name="Oakeley E.J."/>
            <person name="Faust A.M.E."/>
            <person name="Altorfer M."/>
            <person name="Dessus-Babus S."/>
            <person name="Burckhardt D."/>
            <person name="Oertli M."/>
            <person name="Naumann U."/>
            <person name="Petersen F."/>
            <person name="Wong J."/>
        </authorList>
    </citation>
    <scope>NUCLEOTIDE SEQUENCE</scope>
    <source>
        <strain evidence="4">GSM-AAB239-AS_SAM_17_03QT</strain>
    </source>
</reference>
<dbReference type="Gene3D" id="3.30.200.20">
    <property type="entry name" value="Phosphorylase Kinase, domain 1"/>
    <property type="match status" value="1"/>
</dbReference>
<protein>
    <submittedName>
        <fullName evidence="4">Receptor-like protein kinase</fullName>
    </submittedName>
</protein>
<keyword evidence="5" id="KW-1185">Reference proteome</keyword>
<proteinExistence type="predicted"/>
<dbReference type="EMBL" id="JANAVB010033011">
    <property type="protein sequence ID" value="KAJ6809787.1"/>
    <property type="molecule type" value="Genomic_DNA"/>
</dbReference>
<dbReference type="PANTHER" id="PTHR27001:SF585">
    <property type="entry name" value="OS02G0648100 PROTEIN"/>
    <property type="match status" value="1"/>
</dbReference>
<evidence type="ECO:0000313" key="5">
    <source>
        <dbReference type="Proteomes" id="UP001140949"/>
    </source>
</evidence>
<dbReference type="InterPro" id="IPR008266">
    <property type="entry name" value="Tyr_kinase_AS"/>
</dbReference>
<dbReference type="PROSITE" id="PS50011">
    <property type="entry name" value="PROTEIN_KINASE_DOM"/>
    <property type="match status" value="1"/>
</dbReference>
<dbReference type="Pfam" id="PF00069">
    <property type="entry name" value="Pkinase"/>
    <property type="match status" value="1"/>
</dbReference>
<dbReference type="Proteomes" id="UP001140949">
    <property type="component" value="Unassembled WGS sequence"/>
</dbReference>
<reference evidence="4" key="2">
    <citation type="submission" date="2023-04" db="EMBL/GenBank/DDBJ databases">
        <authorList>
            <person name="Bruccoleri R.E."/>
            <person name="Oakeley E.J."/>
            <person name="Faust A.-M."/>
            <person name="Dessus-Babus S."/>
            <person name="Altorfer M."/>
            <person name="Burckhardt D."/>
            <person name="Oertli M."/>
            <person name="Naumann U."/>
            <person name="Petersen F."/>
            <person name="Wong J."/>
        </authorList>
    </citation>
    <scope>NUCLEOTIDE SEQUENCE</scope>
    <source>
        <strain evidence="4">GSM-AAB239-AS_SAM_17_03QT</strain>
        <tissue evidence="4">Leaf</tissue>
    </source>
</reference>
<keyword evidence="4" id="KW-0808">Transferase</keyword>
<dbReference type="Gene3D" id="1.10.510.10">
    <property type="entry name" value="Transferase(Phosphotransferase) domain 1"/>
    <property type="match status" value="1"/>
</dbReference>
<keyword evidence="1" id="KW-0547">Nucleotide-binding</keyword>
<name>A0AAX6F026_IRIPA</name>
<sequence>MNLTLTLSLASSALFLLLVLVVAGFLMFLRRCFGRPGAPRPRPKQDDAADVECGKPVISTSKIADESAARRYVWAEVEAMTAGFTTEVVGEGGSSTVYLGRLPDSRAVGVKVQRSSERLRRAFLQELDVLLHLRHPNIVSLVGYCADRDEGVLVFDYVPNGTLFDNLQSDKRTPLTWAQRMRIAYGVASAVAHLHGGSGGALQIVHGDLTSSNVLLDGDLKPYLCDLGSALVGFSAAVGPSRFLLLGSPGYADPLLLRTGVVSKKTDIYSFGVLLLELITGTPAFVEEPADRSHSLLTAAVGPVVRDAEGNREKVRGILDRRLEEFDEGELTAVAAVAGRCIGDRPAMRPSMEEILGIMRDSIASVDGGSDGKGGC</sequence>
<evidence type="ECO:0000259" key="3">
    <source>
        <dbReference type="PROSITE" id="PS50011"/>
    </source>
</evidence>
<keyword evidence="4" id="KW-0418">Kinase</keyword>
<dbReference type="GO" id="GO:0005886">
    <property type="term" value="C:plasma membrane"/>
    <property type="evidence" value="ECO:0007669"/>
    <property type="project" value="TreeGrafter"/>
</dbReference>
<keyword evidence="2" id="KW-0067">ATP-binding</keyword>
<evidence type="ECO:0000313" key="4">
    <source>
        <dbReference type="EMBL" id="KAJ6809787.1"/>
    </source>
</evidence>
<dbReference type="AlphaFoldDB" id="A0AAX6F026"/>
<keyword evidence="4" id="KW-0675">Receptor</keyword>
<dbReference type="InterPro" id="IPR000719">
    <property type="entry name" value="Prot_kinase_dom"/>
</dbReference>
<feature type="domain" description="Protein kinase" evidence="3">
    <location>
        <begin position="83"/>
        <end position="363"/>
    </location>
</feature>
<organism evidence="4 5">
    <name type="scientific">Iris pallida</name>
    <name type="common">Sweet iris</name>
    <dbReference type="NCBI Taxonomy" id="29817"/>
    <lineage>
        <taxon>Eukaryota</taxon>
        <taxon>Viridiplantae</taxon>
        <taxon>Streptophyta</taxon>
        <taxon>Embryophyta</taxon>
        <taxon>Tracheophyta</taxon>
        <taxon>Spermatophyta</taxon>
        <taxon>Magnoliopsida</taxon>
        <taxon>Liliopsida</taxon>
        <taxon>Asparagales</taxon>
        <taxon>Iridaceae</taxon>
        <taxon>Iridoideae</taxon>
        <taxon>Irideae</taxon>
        <taxon>Iris</taxon>
    </lineage>
</organism>
<evidence type="ECO:0000256" key="2">
    <source>
        <dbReference type="ARBA" id="ARBA00022840"/>
    </source>
</evidence>
<evidence type="ECO:0000256" key="1">
    <source>
        <dbReference type="ARBA" id="ARBA00022741"/>
    </source>
</evidence>
<dbReference type="SUPFAM" id="SSF56112">
    <property type="entry name" value="Protein kinase-like (PK-like)"/>
    <property type="match status" value="1"/>
</dbReference>